<dbReference type="GO" id="GO:0042912">
    <property type="term" value="F:colicin transmembrane transporter activity"/>
    <property type="evidence" value="ECO:0007669"/>
    <property type="project" value="UniProtKB-ARBA"/>
</dbReference>
<organism evidence="21">
    <name type="scientific">Salmonella enterica</name>
    <name type="common">Salmonella choleraesuis</name>
    <dbReference type="NCBI Taxonomy" id="28901"/>
    <lineage>
        <taxon>Bacteria</taxon>
        <taxon>Pseudomonadati</taxon>
        <taxon>Pseudomonadota</taxon>
        <taxon>Gammaproteobacteria</taxon>
        <taxon>Enterobacterales</taxon>
        <taxon>Enterobacteriaceae</taxon>
        <taxon>Salmonella</taxon>
    </lineage>
</organism>
<evidence type="ECO:0000256" key="1">
    <source>
        <dbReference type="ARBA" id="ARBA00004571"/>
    </source>
</evidence>
<dbReference type="PROSITE" id="PS01156">
    <property type="entry name" value="TONB_DEPENDENT_REC_2"/>
    <property type="match status" value="1"/>
</dbReference>
<accession>A0A3J4PKE2</accession>
<evidence type="ECO:0000256" key="2">
    <source>
        <dbReference type="ARBA" id="ARBA00009810"/>
    </source>
</evidence>
<dbReference type="InterPro" id="IPR010105">
    <property type="entry name" value="TonB_sidphr_rcpt"/>
</dbReference>
<keyword evidence="9" id="KW-0406">Ion transport</keyword>
<feature type="signal peptide" evidence="18">
    <location>
        <begin position="1"/>
        <end position="25"/>
    </location>
</feature>
<evidence type="ECO:0000256" key="13">
    <source>
        <dbReference type="ARBA" id="ARBA00023237"/>
    </source>
</evidence>
<dbReference type="NCBIfam" id="NF010048">
    <property type="entry name" value="PRK13524.1"/>
    <property type="match status" value="1"/>
</dbReference>
<dbReference type="GO" id="GO:0015344">
    <property type="term" value="F:siderophore uptake transmembrane transporter activity"/>
    <property type="evidence" value="ECO:0007669"/>
    <property type="project" value="TreeGrafter"/>
</dbReference>
<dbReference type="GO" id="GO:0009279">
    <property type="term" value="C:cell outer membrane"/>
    <property type="evidence" value="ECO:0007669"/>
    <property type="project" value="UniProtKB-SubCell"/>
</dbReference>
<proteinExistence type="inferred from homology"/>
<evidence type="ECO:0000313" key="21">
    <source>
        <dbReference type="EMBL" id="MFK57108.1"/>
    </source>
</evidence>
<evidence type="ECO:0000256" key="8">
    <source>
        <dbReference type="ARBA" id="ARBA00023004"/>
    </source>
</evidence>
<keyword evidence="3 14" id="KW-0813">Transport</keyword>
<dbReference type="InterPro" id="IPR039426">
    <property type="entry name" value="TonB-dep_rcpt-like"/>
</dbReference>
<keyword evidence="5" id="KW-0410">Iron transport</keyword>
<evidence type="ECO:0000256" key="12">
    <source>
        <dbReference type="ARBA" id="ARBA00023170"/>
    </source>
</evidence>
<evidence type="ECO:0000256" key="9">
    <source>
        <dbReference type="ARBA" id="ARBA00023065"/>
    </source>
</evidence>
<reference evidence="21" key="1">
    <citation type="submission" date="2018-11" db="EMBL/GenBank/DDBJ databases">
        <authorList>
            <consortium name="PulseNet: The National Subtyping Network for Foodborne Disease Surveillance"/>
            <person name="Tarr C.L."/>
            <person name="Trees E."/>
            <person name="Katz L.S."/>
            <person name="Carleton-Romer H.A."/>
            <person name="Stroika S."/>
            <person name="Kucerova Z."/>
            <person name="Roache K.F."/>
            <person name="Sabol A.L."/>
            <person name="Besser J."/>
            <person name="Gerner-Smidt P."/>
        </authorList>
    </citation>
    <scope>NUCLEOTIDE SEQUENCE [LARGE SCALE GENOMIC DNA]</scope>
    <source>
        <strain evidence="21">PNUSAS059842</strain>
    </source>
</reference>
<dbReference type="PANTHER" id="PTHR30069:SF8">
    <property type="entry name" value="TONB-DEPENDENT SIDEROPHORE RECEPTOR PROTEIN"/>
    <property type="match status" value="1"/>
</dbReference>
<protein>
    <submittedName>
        <fullName evidence="21">TonB-dependent siderophore receptor</fullName>
    </submittedName>
</protein>
<evidence type="ECO:0000256" key="7">
    <source>
        <dbReference type="ARBA" id="ARBA00022729"/>
    </source>
</evidence>
<dbReference type="CDD" id="cd01347">
    <property type="entry name" value="ligand_gated_channel"/>
    <property type="match status" value="1"/>
</dbReference>
<evidence type="ECO:0000256" key="18">
    <source>
        <dbReference type="SAM" id="SignalP"/>
    </source>
</evidence>
<dbReference type="NCBIfam" id="NF010051">
    <property type="entry name" value="PRK13528.1"/>
    <property type="match status" value="1"/>
</dbReference>
<comment type="subcellular location">
    <subcellularLocation>
        <location evidence="1 14">Cell outer membrane</location>
        <topology evidence="1 14">Multi-pass membrane protein</topology>
    </subcellularLocation>
</comment>
<feature type="domain" description="TonB-dependent receptor-like beta-barrel" evidence="19">
    <location>
        <begin position="271"/>
        <end position="698"/>
    </location>
</feature>
<dbReference type="InterPro" id="IPR036942">
    <property type="entry name" value="Beta-barrel_TonB_sf"/>
</dbReference>
<evidence type="ECO:0000259" key="19">
    <source>
        <dbReference type="Pfam" id="PF00593"/>
    </source>
</evidence>
<keyword evidence="7 18" id="KW-0732">Signal</keyword>
<keyword evidence="6 14" id="KW-0812">Transmembrane</keyword>
<feature type="chain" id="PRO_5030077751" evidence="18">
    <location>
        <begin position="26"/>
        <end position="728"/>
    </location>
</feature>
<evidence type="ECO:0000256" key="10">
    <source>
        <dbReference type="ARBA" id="ARBA00023077"/>
    </source>
</evidence>
<dbReference type="InterPro" id="IPR058134">
    <property type="entry name" value="PirA/FepA/PfeA"/>
</dbReference>
<dbReference type="GO" id="GO:0038023">
    <property type="term" value="F:signaling receptor activity"/>
    <property type="evidence" value="ECO:0007669"/>
    <property type="project" value="InterPro"/>
</dbReference>
<keyword evidence="4 14" id="KW-1134">Transmembrane beta strand</keyword>
<evidence type="ECO:0000256" key="17">
    <source>
        <dbReference type="SAM" id="MobiDB-lite"/>
    </source>
</evidence>
<comment type="similarity">
    <text evidence="2 14 16">Belongs to the TonB-dependent receptor family.</text>
</comment>
<dbReference type="EMBL" id="RMTL01000011">
    <property type="protein sequence ID" value="MFK57108.1"/>
    <property type="molecule type" value="Genomic_DNA"/>
</dbReference>
<dbReference type="SUPFAM" id="SSF56935">
    <property type="entry name" value="Porins"/>
    <property type="match status" value="1"/>
</dbReference>
<dbReference type="InterPro" id="IPR037066">
    <property type="entry name" value="Plug_dom_sf"/>
</dbReference>
<keyword evidence="11 14" id="KW-0472">Membrane</keyword>
<dbReference type="Pfam" id="PF07715">
    <property type="entry name" value="Plug"/>
    <property type="match status" value="1"/>
</dbReference>
<dbReference type="InterPro" id="IPR012910">
    <property type="entry name" value="Plug_dom"/>
</dbReference>
<dbReference type="InterPro" id="IPR000531">
    <property type="entry name" value="Beta-barrel_TonB"/>
</dbReference>
<feature type="region of interest" description="Disordered" evidence="17">
    <location>
        <begin position="177"/>
        <end position="203"/>
    </location>
</feature>
<dbReference type="Proteomes" id="UP000839509">
    <property type="component" value="Unassembled WGS sequence"/>
</dbReference>
<name>A0A3J4PKE2_SALER</name>
<dbReference type="Pfam" id="PF00593">
    <property type="entry name" value="TonB_dep_Rec_b-barrel"/>
    <property type="match status" value="1"/>
</dbReference>
<feature type="domain" description="TonB-dependent receptor plug" evidence="20">
    <location>
        <begin position="51"/>
        <end position="165"/>
    </location>
</feature>
<evidence type="ECO:0000256" key="11">
    <source>
        <dbReference type="ARBA" id="ARBA00023136"/>
    </source>
</evidence>
<keyword evidence="10 16" id="KW-0798">TonB box</keyword>
<evidence type="ECO:0000256" key="4">
    <source>
        <dbReference type="ARBA" id="ARBA00022452"/>
    </source>
</evidence>
<sequence>MGMRVNKILWLITVVFSGVNSPLSAAEYSEDNGETMVVESTAEQVLKQQPGVSIITRDDIQKNPPVNDLSDIIRKMPGVNLTGNSASGTRGNNRQIDIRGMGPENTLVLIDGVPVTSRNSVRYSWRGERDTRGDTNWVPPELVERIEVIRGPAAARYGSGAAGGVVNIITKRPTNDWHGSLSLYTNQPENSKEGDTRRGNFSLSGPLAGDALTMRLYGNLNRTDADSWDINSSAGTKNAAGREGVTNKDINSVFSWKMTSQQILDFEAGYSRQGNIYAGDTQNSTSNAVTKSLAQSGRETNRLYRQNYGITHHGIWDWGQSRLGFYYEKTNNTRMNEGLSGGGEGRITNDQTFTTNRLTSYRTSGEVNVPVIWLFEQTLTVGAEWNRDALEDPSSTGLTVNDNNIAGISGSAAHRSSKNKSQISALYVEDNIEPMAGTNIIPGLRFDYLSESGSNFSPSLNLSQELGEYVKMKAGIARAFKAPNLYQTSEGYLLYSKGNGCPKDLPSGRAGCYLVGNKNLDPEISINKEIGLEFTVEDYHASVTYFRNDYQNKIVAGDKIIGKSSSGAYVLQWQNGGKALVEGIEASMAVPLMPDRLNWNTNATYMITSEQKDTGNPLSIIPKYTVNTSLDWTITSALSAGVNWTLYGKQKPRTHAESRSEETKGLSGKALGAYSLVGTNVNYDINKNLRLNVGISNIFDKQIYRSAEGANTYNEPGRAYYAGVTASF</sequence>
<evidence type="ECO:0000256" key="14">
    <source>
        <dbReference type="PROSITE-ProRule" id="PRU01360"/>
    </source>
</evidence>
<evidence type="ECO:0000256" key="16">
    <source>
        <dbReference type="RuleBase" id="RU003357"/>
    </source>
</evidence>
<evidence type="ECO:0000256" key="5">
    <source>
        <dbReference type="ARBA" id="ARBA00022496"/>
    </source>
</evidence>
<evidence type="ECO:0000256" key="6">
    <source>
        <dbReference type="ARBA" id="ARBA00022692"/>
    </source>
</evidence>
<dbReference type="PANTHER" id="PTHR30069">
    <property type="entry name" value="TONB-DEPENDENT OUTER MEMBRANE RECEPTOR"/>
    <property type="match status" value="1"/>
</dbReference>
<dbReference type="AlphaFoldDB" id="A0A3J4PKE2"/>
<dbReference type="FunFam" id="2.40.170.20:FF:000002">
    <property type="entry name" value="Colicin I TonB-dependent receptor"/>
    <property type="match status" value="1"/>
</dbReference>
<comment type="caution">
    <text evidence="21">The sequence shown here is derived from an EMBL/GenBank/DDBJ whole genome shotgun (WGS) entry which is preliminary data.</text>
</comment>
<gene>
    <name evidence="21" type="ORF">EEM01_13500</name>
</gene>
<keyword evidence="12 21" id="KW-0675">Receptor</keyword>
<dbReference type="InterPro" id="IPR010917">
    <property type="entry name" value="TonB_rcpt_CS"/>
</dbReference>
<dbReference type="PROSITE" id="PS52016">
    <property type="entry name" value="TONB_DEPENDENT_REC_3"/>
    <property type="match status" value="1"/>
</dbReference>
<evidence type="ECO:0000256" key="3">
    <source>
        <dbReference type="ARBA" id="ARBA00022448"/>
    </source>
</evidence>
<keyword evidence="8" id="KW-0408">Iron</keyword>
<dbReference type="Gene3D" id="2.40.170.20">
    <property type="entry name" value="TonB-dependent receptor, beta-barrel domain"/>
    <property type="match status" value="1"/>
</dbReference>
<evidence type="ECO:0000256" key="15">
    <source>
        <dbReference type="PROSITE-ProRule" id="PRU10144"/>
    </source>
</evidence>
<dbReference type="GO" id="GO:0044718">
    <property type="term" value="P:siderophore transmembrane transport"/>
    <property type="evidence" value="ECO:0007669"/>
    <property type="project" value="TreeGrafter"/>
</dbReference>
<evidence type="ECO:0000259" key="20">
    <source>
        <dbReference type="Pfam" id="PF07715"/>
    </source>
</evidence>
<keyword evidence="13 14" id="KW-0998">Cell outer membrane</keyword>
<dbReference type="NCBIfam" id="TIGR01783">
    <property type="entry name" value="TonB-siderophor"/>
    <property type="match status" value="1"/>
</dbReference>
<feature type="short sequence motif" description="TonB C-terminal box" evidence="15">
    <location>
        <begin position="711"/>
        <end position="728"/>
    </location>
</feature>
<dbReference type="Gene3D" id="2.170.130.10">
    <property type="entry name" value="TonB-dependent receptor, plug domain"/>
    <property type="match status" value="1"/>
</dbReference>